<name>A0A0D2FN62_9EURO</name>
<evidence type="ECO:0000256" key="5">
    <source>
        <dbReference type="PROSITE-ProRule" id="PRU00108"/>
    </source>
</evidence>
<keyword evidence="4" id="KW-0479">Metal-binding</keyword>
<dbReference type="GO" id="GO:0005634">
    <property type="term" value="C:nucleus"/>
    <property type="evidence" value="ECO:0007669"/>
    <property type="project" value="UniProtKB-SubCell"/>
</dbReference>
<dbReference type="PROSITE" id="PS50071">
    <property type="entry name" value="HOMEOBOX_2"/>
    <property type="match status" value="1"/>
</dbReference>
<evidence type="ECO:0000313" key="10">
    <source>
        <dbReference type="Proteomes" id="UP000054266"/>
    </source>
</evidence>
<keyword evidence="10" id="KW-1185">Reference proteome</keyword>
<evidence type="ECO:0000259" key="7">
    <source>
        <dbReference type="PROSITE" id="PS50071"/>
    </source>
</evidence>
<keyword evidence="3 5" id="KW-0539">Nucleus</keyword>
<accession>A0A0D2FN62</accession>
<evidence type="ECO:0000256" key="4">
    <source>
        <dbReference type="PROSITE-ProRule" id="PRU00042"/>
    </source>
</evidence>
<dbReference type="InterPro" id="IPR008422">
    <property type="entry name" value="KN_HD"/>
</dbReference>
<gene>
    <name evidence="9" type="ORF">PV04_05550</name>
</gene>
<keyword evidence="1 5" id="KW-0238">DNA-binding</keyword>
<dbReference type="Proteomes" id="UP000054266">
    <property type="component" value="Unassembled WGS sequence"/>
</dbReference>
<reference evidence="9 10" key="1">
    <citation type="submission" date="2015-01" db="EMBL/GenBank/DDBJ databases">
        <title>The Genome Sequence of Capronia semiimmersa CBS27337.</title>
        <authorList>
            <consortium name="The Broad Institute Genomics Platform"/>
            <person name="Cuomo C."/>
            <person name="de Hoog S."/>
            <person name="Gorbushina A."/>
            <person name="Stielow B."/>
            <person name="Teixiera M."/>
            <person name="Abouelleil A."/>
            <person name="Chapman S.B."/>
            <person name="Priest M."/>
            <person name="Young S.K."/>
            <person name="Wortman J."/>
            <person name="Nusbaum C."/>
            <person name="Birren B."/>
        </authorList>
    </citation>
    <scope>NUCLEOTIDE SEQUENCE [LARGE SCALE GENOMIC DNA]</scope>
    <source>
        <strain evidence="9 10">CBS 27337</strain>
    </source>
</reference>
<proteinExistence type="predicted"/>
<dbReference type="STRING" id="5601.A0A0D2FN62"/>
<organism evidence="9 10">
    <name type="scientific">Phialophora macrospora</name>
    <dbReference type="NCBI Taxonomy" id="1851006"/>
    <lineage>
        <taxon>Eukaryota</taxon>
        <taxon>Fungi</taxon>
        <taxon>Dikarya</taxon>
        <taxon>Ascomycota</taxon>
        <taxon>Pezizomycotina</taxon>
        <taxon>Eurotiomycetes</taxon>
        <taxon>Chaetothyriomycetidae</taxon>
        <taxon>Chaetothyriales</taxon>
        <taxon>Herpotrichiellaceae</taxon>
        <taxon>Phialophora</taxon>
    </lineage>
</organism>
<dbReference type="InterPro" id="IPR001356">
    <property type="entry name" value="HD"/>
</dbReference>
<dbReference type="EMBL" id="KN846958">
    <property type="protein sequence ID" value="KIW69688.1"/>
    <property type="molecule type" value="Genomic_DNA"/>
</dbReference>
<feature type="domain" description="C2H2-type" evidence="8">
    <location>
        <begin position="543"/>
        <end position="571"/>
    </location>
</feature>
<feature type="compositionally biased region" description="Polar residues" evidence="6">
    <location>
        <begin position="672"/>
        <end position="686"/>
    </location>
</feature>
<evidence type="ECO:0000256" key="3">
    <source>
        <dbReference type="ARBA" id="ARBA00023242"/>
    </source>
</evidence>
<dbReference type="InterPro" id="IPR036236">
    <property type="entry name" value="Znf_C2H2_sf"/>
</dbReference>
<feature type="region of interest" description="Disordered" evidence="6">
    <location>
        <begin position="401"/>
        <end position="456"/>
    </location>
</feature>
<evidence type="ECO:0000259" key="8">
    <source>
        <dbReference type="PROSITE" id="PS50157"/>
    </source>
</evidence>
<dbReference type="InterPro" id="IPR013087">
    <property type="entry name" value="Znf_C2H2_type"/>
</dbReference>
<evidence type="ECO:0000256" key="1">
    <source>
        <dbReference type="ARBA" id="ARBA00023125"/>
    </source>
</evidence>
<evidence type="ECO:0000256" key="2">
    <source>
        <dbReference type="ARBA" id="ARBA00023155"/>
    </source>
</evidence>
<feature type="region of interest" description="Disordered" evidence="6">
    <location>
        <begin position="207"/>
        <end position="226"/>
    </location>
</feature>
<dbReference type="SUPFAM" id="SSF46689">
    <property type="entry name" value="Homeodomain-like"/>
    <property type="match status" value="1"/>
</dbReference>
<dbReference type="SMART" id="SM00389">
    <property type="entry name" value="HOX"/>
    <property type="match status" value="1"/>
</dbReference>
<feature type="DNA-binding region" description="Homeobox" evidence="5">
    <location>
        <begin position="119"/>
        <end position="177"/>
    </location>
</feature>
<feature type="region of interest" description="Disordered" evidence="6">
    <location>
        <begin position="179"/>
        <end position="198"/>
    </location>
</feature>
<dbReference type="PANTHER" id="PTHR11850">
    <property type="entry name" value="HOMEOBOX PROTEIN TRANSCRIPTION FACTORS"/>
    <property type="match status" value="1"/>
</dbReference>
<dbReference type="InterPro" id="IPR050224">
    <property type="entry name" value="TALE_homeobox"/>
</dbReference>
<sequence>MAHSVAEDRVPSIDGFSAYGCDQPLKAMLIDVSHQLGGAGPAVPNDDNHRTDHDYEYGNDLPDLNFTTFGAIEDPDWLICSVCDALTIGFCPHEAEPALPASTDPTQAGPETPSRGQAETATPRRLTKDQKAILDTWLSKNLSYPYPSTQEKVELAAATCLSTKQIEHWFARTRQRKLPLPDAAQDKQPPTSLSSTPAQLSLEVLPASPADFDPGERASEPNGDMWDDSLGDVNRNWNLANHQGDLIHWWLSSLPAEVDGYQHGCRDALISCRRCLLDDQKLCKLAVTLASNGLPPLSIQHPPGRALLRILDAIMADGTTELSLQPVIAAFSSFWQPMHPPAVSFVNWWCHMNVEPAFKELISPIRQCLREGTPFCEHDILQILVKFAYRLKDFKDHDEAATRPTQISGQNKLPDLRSGLGTDQQTLSTNQKPSEQDHPETTEPRTSRFYDLPDLPNPSNFDLEVLQALQREDHSRDTNVDARSIASRSTAGSAISACSYTSFGPRRGRKRPAIMLDQSDSPPNKFARTESMEPDVMNKPRVYTCSLCGARFSTRYLWRRHSESVHAPDKVWMCQRPNPSVCGIDDTATPTCWFCTEPDTNHILSELCPHGTDVCWAKPAEKRTFYRRDHLKQHLRGYHKATNDSFALQNPDLFKKEMAQPSTRLTPLDLGQPSTTPISPDQVNDPVNTPLEVLLSTFDSSSPVHI</sequence>
<feature type="domain" description="Homeobox" evidence="7">
    <location>
        <begin position="117"/>
        <end position="176"/>
    </location>
</feature>
<feature type="region of interest" description="Disordered" evidence="6">
    <location>
        <begin position="663"/>
        <end position="686"/>
    </location>
</feature>
<dbReference type="PROSITE" id="PS50157">
    <property type="entry name" value="ZINC_FINGER_C2H2_2"/>
    <property type="match status" value="1"/>
</dbReference>
<evidence type="ECO:0008006" key="11">
    <source>
        <dbReference type="Google" id="ProtNLM"/>
    </source>
</evidence>
<dbReference type="PROSITE" id="PS00028">
    <property type="entry name" value="ZINC_FINGER_C2H2_1"/>
    <property type="match status" value="1"/>
</dbReference>
<dbReference type="SUPFAM" id="SSF57667">
    <property type="entry name" value="beta-beta-alpha zinc fingers"/>
    <property type="match status" value="1"/>
</dbReference>
<feature type="region of interest" description="Disordered" evidence="6">
    <location>
        <begin position="97"/>
        <end position="128"/>
    </location>
</feature>
<evidence type="ECO:0000256" key="6">
    <source>
        <dbReference type="SAM" id="MobiDB-lite"/>
    </source>
</evidence>
<dbReference type="HOGENOM" id="CLU_390790_0_0_1"/>
<dbReference type="GO" id="GO:0003677">
    <property type="term" value="F:DNA binding"/>
    <property type="evidence" value="ECO:0007669"/>
    <property type="project" value="UniProtKB-UniRule"/>
</dbReference>
<protein>
    <recommendedName>
        <fullName evidence="11">Homeobox domain-containing protein</fullName>
    </recommendedName>
</protein>
<evidence type="ECO:0000313" key="9">
    <source>
        <dbReference type="EMBL" id="KIW69688.1"/>
    </source>
</evidence>
<keyword evidence="4" id="KW-0863">Zinc-finger</keyword>
<dbReference type="AlphaFoldDB" id="A0A0D2FN62"/>
<comment type="subcellular location">
    <subcellularLocation>
        <location evidence="5">Nucleus</location>
    </subcellularLocation>
</comment>
<dbReference type="Gene3D" id="1.10.10.60">
    <property type="entry name" value="Homeodomain-like"/>
    <property type="match status" value="1"/>
</dbReference>
<dbReference type="CDD" id="cd00086">
    <property type="entry name" value="homeodomain"/>
    <property type="match status" value="1"/>
</dbReference>
<dbReference type="GO" id="GO:0008270">
    <property type="term" value="F:zinc ion binding"/>
    <property type="evidence" value="ECO:0007669"/>
    <property type="project" value="UniProtKB-KW"/>
</dbReference>
<feature type="compositionally biased region" description="Basic and acidic residues" evidence="6">
    <location>
        <begin position="434"/>
        <end position="448"/>
    </location>
</feature>
<dbReference type="InterPro" id="IPR009057">
    <property type="entry name" value="Homeodomain-like_sf"/>
</dbReference>
<feature type="compositionally biased region" description="Polar residues" evidence="6">
    <location>
        <begin position="188"/>
        <end position="198"/>
    </location>
</feature>
<dbReference type="GO" id="GO:0006355">
    <property type="term" value="P:regulation of DNA-templated transcription"/>
    <property type="evidence" value="ECO:0007669"/>
    <property type="project" value="InterPro"/>
</dbReference>
<keyword evidence="4" id="KW-0862">Zinc</keyword>
<feature type="compositionally biased region" description="Polar residues" evidence="6">
    <location>
        <begin position="421"/>
        <end position="433"/>
    </location>
</feature>
<dbReference type="Pfam" id="PF05920">
    <property type="entry name" value="Homeobox_KN"/>
    <property type="match status" value="1"/>
</dbReference>
<keyword evidence="2 5" id="KW-0371">Homeobox</keyword>